<dbReference type="AlphaFoldDB" id="A0A1H0I046"/>
<accession>A0A1H0I046</accession>
<reference evidence="3" key="1">
    <citation type="submission" date="2016-10" db="EMBL/GenBank/DDBJ databases">
        <authorList>
            <person name="Varghese N."/>
            <person name="Submissions S."/>
        </authorList>
    </citation>
    <scope>NUCLEOTIDE SEQUENCE [LARGE SCALE GENOMIC DNA]</scope>
    <source>
        <strain evidence="3">JCM 21621</strain>
    </source>
</reference>
<dbReference type="InterPro" id="IPR021244">
    <property type="entry name" value="DUF2802"/>
</dbReference>
<keyword evidence="1" id="KW-0175">Coiled coil</keyword>
<evidence type="ECO:0000256" key="1">
    <source>
        <dbReference type="SAM" id="Coils"/>
    </source>
</evidence>
<evidence type="ECO:0000313" key="3">
    <source>
        <dbReference type="Proteomes" id="UP000242957"/>
    </source>
</evidence>
<feature type="coiled-coil region" evidence="1">
    <location>
        <begin position="33"/>
        <end position="60"/>
    </location>
</feature>
<evidence type="ECO:0008006" key="4">
    <source>
        <dbReference type="Google" id="ProtNLM"/>
    </source>
</evidence>
<sequence length="135" mass="14676">MLIALVVLGVACVALAVSIAFLLRDQRRQSALLAQQGGQLAELEQRLKDAGKRAETYQQVSVRLGEQLGELREQLAPLPDRLTRLEQRDPSSLSFSQAQRLVQLGATAADLSQSCGISRAEAELVTRLHQARTGS</sequence>
<keyword evidence="3" id="KW-1185">Reference proteome</keyword>
<proteinExistence type="predicted"/>
<protein>
    <recommendedName>
        <fullName evidence="4">DUF2802 domain-containing protein</fullName>
    </recommendedName>
</protein>
<organism evidence="2 3">
    <name type="scientific">Pseudomonas jinjuensis</name>
    <dbReference type="NCBI Taxonomy" id="198616"/>
    <lineage>
        <taxon>Bacteria</taxon>
        <taxon>Pseudomonadati</taxon>
        <taxon>Pseudomonadota</taxon>
        <taxon>Gammaproteobacteria</taxon>
        <taxon>Pseudomonadales</taxon>
        <taxon>Pseudomonadaceae</taxon>
        <taxon>Pseudomonas</taxon>
    </lineage>
</organism>
<name>A0A1H0I046_9PSED</name>
<dbReference type="RefSeq" id="WP_084311314.1">
    <property type="nucleotide sequence ID" value="NZ_FNIJ01000009.1"/>
</dbReference>
<dbReference type="Proteomes" id="UP000242957">
    <property type="component" value="Unassembled WGS sequence"/>
</dbReference>
<dbReference type="EMBL" id="FNIJ01000009">
    <property type="protein sequence ID" value="SDO24836.1"/>
    <property type="molecule type" value="Genomic_DNA"/>
</dbReference>
<evidence type="ECO:0000313" key="2">
    <source>
        <dbReference type="EMBL" id="SDO24836.1"/>
    </source>
</evidence>
<gene>
    <name evidence="2" type="ORF">SAMN05216193_10988</name>
</gene>
<dbReference type="Pfam" id="PF10975">
    <property type="entry name" value="DUF2802"/>
    <property type="match status" value="1"/>
</dbReference>
<dbReference type="STRING" id="198616.SAMN05216193_10988"/>
<dbReference type="OrthoDB" id="7068231at2"/>